<proteinExistence type="predicted"/>
<evidence type="ECO:0000313" key="3">
    <source>
        <dbReference type="EMBL" id="PRR71730.1"/>
    </source>
</evidence>
<dbReference type="Pfam" id="PF13531">
    <property type="entry name" value="SBP_bac_11"/>
    <property type="match status" value="1"/>
</dbReference>
<evidence type="ECO:0000256" key="2">
    <source>
        <dbReference type="SAM" id="SignalP"/>
    </source>
</evidence>
<feature type="signal peptide" evidence="2">
    <location>
        <begin position="1"/>
        <end position="33"/>
    </location>
</feature>
<evidence type="ECO:0000313" key="4">
    <source>
        <dbReference type="Proteomes" id="UP000239430"/>
    </source>
</evidence>
<keyword evidence="4" id="KW-1185">Reference proteome</keyword>
<dbReference type="Gene3D" id="3.40.190.10">
    <property type="entry name" value="Periplasmic binding protein-like II"/>
    <property type="match status" value="2"/>
</dbReference>
<sequence>MANVFKYGKKAIMATLLLILIVVTSACSSKAPAQGENNNPGMGNSNSFGKMVLYTSQPQDDVTKLLDGFKAKYPGVDVQVFRSGTEEVISRFTMEAQGGKPQADVLFLADAPTFQRLKDQCFLEAYTSPELNEINPDFVDPDHMYAGTKLIATGIVYNTSAPKPEATWQFLLSEQAKNKVVMPSPFYSGAAAFNLSVLTREGFAGWNFFEKLKANGVQIVKGNGDVKKMVASGEKPYGILINFEALKAKKQGSPVDFIYPREGLPVITEPVAIVKGAPHPEMARKFVDFVLSKEGQQLAAKIGFYMPVRKDVPPPEGYPPLSEIKFLQRDPKELALVREDDKKKFADLFNLPK</sequence>
<organism evidence="3 4">
    <name type="scientific">Neomoorella stamsii</name>
    <dbReference type="NCBI Taxonomy" id="1266720"/>
    <lineage>
        <taxon>Bacteria</taxon>
        <taxon>Bacillati</taxon>
        <taxon>Bacillota</taxon>
        <taxon>Clostridia</taxon>
        <taxon>Neomoorellales</taxon>
        <taxon>Neomoorellaceae</taxon>
        <taxon>Neomoorella</taxon>
    </lineage>
</organism>
<dbReference type="PIRSF" id="PIRSF002825">
    <property type="entry name" value="CfbpA"/>
    <property type="match status" value="1"/>
</dbReference>
<dbReference type="PANTHER" id="PTHR30006">
    <property type="entry name" value="THIAMINE-BINDING PERIPLASMIC PROTEIN-RELATED"/>
    <property type="match status" value="1"/>
</dbReference>
<feature type="chain" id="PRO_5040772022" evidence="2">
    <location>
        <begin position="34"/>
        <end position="353"/>
    </location>
</feature>
<comment type="caution">
    <text evidence="3">The sequence shown here is derived from an EMBL/GenBank/DDBJ whole genome shotgun (WGS) entry which is preliminary data.</text>
</comment>
<gene>
    <name evidence="3" type="primary">phnS</name>
    <name evidence="3" type="ORF">MOST_22970</name>
</gene>
<dbReference type="EMBL" id="PVXL01000050">
    <property type="protein sequence ID" value="PRR71730.1"/>
    <property type="molecule type" value="Genomic_DNA"/>
</dbReference>
<name>A0A9X7J2Z6_9FIRM</name>
<accession>A0A9X7J2Z6</accession>
<dbReference type="RefSeq" id="WP_083476518.1">
    <property type="nucleotide sequence ID" value="NZ_PVXL01000050.1"/>
</dbReference>
<dbReference type="CDD" id="cd13547">
    <property type="entry name" value="PBP2_Fbp_like_2"/>
    <property type="match status" value="1"/>
</dbReference>
<reference evidence="3 4" key="1">
    <citation type="submission" date="2018-03" db="EMBL/GenBank/DDBJ databases">
        <title>Genome sequence of Moorella stamsii DSM 26217.</title>
        <authorList>
            <person name="Poehlein A."/>
            <person name="Daniel R."/>
        </authorList>
    </citation>
    <scope>NUCLEOTIDE SEQUENCE [LARGE SCALE GENOMIC DNA]</scope>
    <source>
        <strain evidence="4">DSM 26217</strain>
    </source>
</reference>
<dbReference type="AlphaFoldDB" id="A0A9X7J2Z6"/>
<dbReference type="Proteomes" id="UP000239430">
    <property type="component" value="Unassembled WGS sequence"/>
</dbReference>
<dbReference type="PROSITE" id="PS51257">
    <property type="entry name" value="PROKAR_LIPOPROTEIN"/>
    <property type="match status" value="1"/>
</dbReference>
<dbReference type="SUPFAM" id="SSF53850">
    <property type="entry name" value="Periplasmic binding protein-like II"/>
    <property type="match status" value="1"/>
</dbReference>
<dbReference type="InterPro" id="IPR026045">
    <property type="entry name" value="Ferric-bd"/>
</dbReference>
<protein>
    <submittedName>
        <fullName evidence="3">2-aminoethylphosphonate-binding periplasmic protein</fullName>
    </submittedName>
</protein>
<keyword evidence="1 2" id="KW-0732">Signal</keyword>
<evidence type="ECO:0000256" key="1">
    <source>
        <dbReference type="ARBA" id="ARBA00022729"/>
    </source>
</evidence>